<sequence length="57" mass="5993">MGIQMLYGVGIREAIASNSLEKMKAVAAQAEVTLKAQGDIGAAYVELRDAIQALEGK</sequence>
<name>A0ABR7Q6B5_9FLAO</name>
<evidence type="ECO:0000259" key="1">
    <source>
        <dbReference type="Pfam" id="PF08898"/>
    </source>
</evidence>
<feature type="domain" description="DUF1843" evidence="1">
    <location>
        <begin position="6"/>
        <end position="55"/>
    </location>
</feature>
<reference evidence="2 3" key="1">
    <citation type="submission" date="2020-07" db="EMBL/GenBank/DDBJ databases">
        <title>Description of Kordia aestuariivivens sp. nov., isolated from a tidal flat.</title>
        <authorList>
            <person name="Park S."/>
            <person name="Yoon J.-H."/>
        </authorList>
    </citation>
    <scope>NUCLEOTIDE SEQUENCE [LARGE SCALE GENOMIC DNA]</scope>
    <source>
        <strain evidence="2 3">YSTF-M3</strain>
    </source>
</reference>
<accession>A0ABR7Q6B5</accession>
<evidence type="ECO:0000313" key="2">
    <source>
        <dbReference type="EMBL" id="MBC8753891.1"/>
    </source>
</evidence>
<dbReference type="EMBL" id="JACGWS010000002">
    <property type="protein sequence ID" value="MBC8753891.1"/>
    <property type="molecule type" value="Genomic_DNA"/>
</dbReference>
<evidence type="ECO:0000313" key="3">
    <source>
        <dbReference type="Proteomes" id="UP000619238"/>
    </source>
</evidence>
<protein>
    <submittedName>
        <fullName evidence="2">DUF1843 domain-containing protein</fullName>
    </submittedName>
</protein>
<gene>
    <name evidence="2" type="ORF">H2O64_04365</name>
</gene>
<dbReference type="Proteomes" id="UP000619238">
    <property type="component" value="Unassembled WGS sequence"/>
</dbReference>
<keyword evidence="3" id="KW-1185">Reference proteome</keyword>
<organism evidence="2 3">
    <name type="scientific">Kordia aestuariivivens</name>
    <dbReference type="NCBI Taxonomy" id="2759037"/>
    <lineage>
        <taxon>Bacteria</taxon>
        <taxon>Pseudomonadati</taxon>
        <taxon>Bacteroidota</taxon>
        <taxon>Flavobacteriia</taxon>
        <taxon>Flavobacteriales</taxon>
        <taxon>Flavobacteriaceae</taxon>
        <taxon>Kordia</taxon>
    </lineage>
</organism>
<dbReference type="RefSeq" id="WP_187560926.1">
    <property type="nucleotide sequence ID" value="NZ_JACGWS010000002.1"/>
</dbReference>
<dbReference type="Pfam" id="PF08898">
    <property type="entry name" value="DUF1843"/>
    <property type="match status" value="1"/>
</dbReference>
<dbReference type="InterPro" id="IPR014994">
    <property type="entry name" value="DUF1843"/>
</dbReference>
<proteinExistence type="predicted"/>
<comment type="caution">
    <text evidence="2">The sequence shown here is derived from an EMBL/GenBank/DDBJ whole genome shotgun (WGS) entry which is preliminary data.</text>
</comment>